<evidence type="ECO:0000259" key="7">
    <source>
        <dbReference type="Pfam" id="PF00135"/>
    </source>
</evidence>
<evidence type="ECO:0000256" key="2">
    <source>
        <dbReference type="ARBA" id="ARBA00022487"/>
    </source>
</evidence>
<evidence type="ECO:0000256" key="3">
    <source>
        <dbReference type="ARBA" id="ARBA00022801"/>
    </source>
</evidence>
<evidence type="ECO:0000256" key="1">
    <source>
        <dbReference type="ARBA" id="ARBA00005964"/>
    </source>
</evidence>
<keyword evidence="2" id="KW-0719">Serine esterase</keyword>
<comment type="similarity">
    <text evidence="1 6">Belongs to the type-B carboxylesterase/lipase family.</text>
</comment>
<feature type="non-terminal residue" evidence="8">
    <location>
        <position position="1"/>
    </location>
</feature>
<dbReference type="PANTHER" id="PTHR43142:SF1">
    <property type="entry name" value="CARBOXYLIC ESTER HYDROLASE"/>
    <property type="match status" value="1"/>
</dbReference>
<dbReference type="Gene3D" id="3.40.50.1820">
    <property type="entry name" value="alpha/beta hydrolase"/>
    <property type="match status" value="2"/>
</dbReference>
<dbReference type="InterPro" id="IPR029058">
    <property type="entry name" value="AB_hydrolase_fold"/>
</dbReference>
<dbReference type="InterPro" id="IPR019826">
    <property type="entry name" value="Carboxylesterase_B_AS"/>
</dbReference>
<dbReference type="EC" id="3.1.1.-" evidence="6"/>
<reference evidence="8" key="1">
    <citation type="submission" date="2022-07" db="EMBL/GenBank/DDBJ databases">
        <authorList>
            <person name="Trinca V."/>
            <person name="Uliana J.V.C."/>
            <person name="Torres T.T."/>
            <person name="Ward R.J."/>
            <person name="Monesi N."/>
        </authorList>
    </citation>
    <scope>NUCLEOTIDE SEQUENCE</scope>
    <source>
        <strain evidence="8">HSMRA1968</strain>
        <tissue evidence="8">Whole embryos</tissue>
    </source>
</reference>
<dbReference type="Proteomes" id="UP001151699">
    <property type="component" value="Chromosome B"/>
</dbReference>
<name>A0A9Q0N2W1_9DIPT</name>
<dbReference type="Pfam" id="PF00135">
    <property type="entry name" value="COesterase"/>
    <property type="match status" value="1"/>
</dbReference>
<dbReference type="PANTHER" id="PTHR43142">
    <property type="entry name" value="CARBOXYLIC ESTER HYDROLASE"/>
    <property type="match status" value="1"/>
</dbReference>
<organism evidence="8 9">
    <name type="scientific">Pseudolycoriella hygida</name>
    <dbReference type="NCBI Taxonomy" id="35572"/>
    <lineage>
        <taxon>Eukaryota</taxon>
        <taxon>Metazoa</taxon>
        <taxon>Ecdysozoa</taxon>
        <taxon>Arthropoda</taxon>
        <taxon>Hexapoda</taxon>
        <taxon>Insecta</taxon>
        <taxon>Pterygota</taxon>
        <taxon>Neoptera</taxon>
        <taxon>Endopterygota</taxon>
        <taxon>Diptera</taxon>
        <taxon>Nematocera</taxon>
        <taxon>Sciaroidea</taxon>
        <taxon>Sciaridae</taxon>
        <taxon>Pseudolycoriella</taxon>
    </lineage>
</organism>
<dbReference type="EMBL" id="WJQU01000002">
    <property type="protein sequence ID" value="KAJ6641664.1"/>
    <property type="molecule type" value="Genomic_DNA"/>
</dbReference>
<evidence type="ECO:0000313" key="9">
    <source>
        <dbReference type="Proteomes" id="UP001151699"/>
    </source>
</evidence>
<evidence type="ECO:0000313" key="8">
    <source>
        <dbReference type="EMBL" id="KAJ6641664.1"/>
    </source>
</evidence>
<dbReference type="AlphaFoldDB" id="A0A9Q0N2W1"/>
<feature type="domain" description="Carboxylesterase type B" evidence="7">
    <location>
        <begin position="47"/>
        <end position="483"/>
    </location>
</feature>
<dbReference type="PROSITE" id="PS00122">
    <property type="entry name" value="CARBOXYLESTERASE_B_1"/>
    <property type="match status" value="1"/>
</dbReference>
<dbReference type="InterPro" id="IPR002018">
    <property type="entry name" value="CarbesteraseB"/>
</dbReference>
<evidence type="ECO:0000256" key="6">
    <source>
        <dbReference type="RuleBase" id="RU361235"/>
    </source>
</evidence>
<accession>A0A9Q0N2W1</accession>
<evidence type="ECO:0000256" key="4">
    <source>
        <dbReference type="ARBA" id="ARBA00023157"/>
    </source>
</evidence>
<sequence length="503" mass="57029">DINTVVKTKSGPVRGKILKTLFDEIPYYAFKGIPYAEPPVKKLRFKKRAVLFYIHGGGYAEGSGNDHFYGPDFFLNEDVIVVTHNYRVGVLGFMSLGTPEFSGNMGLKDQNLALKWVSENIERFGGDPNSITIFGHSAGASSAHFHTLSPESNSLFHRAIPMSGSALNVWATYPPGDQMLHLFMIAKSTGTSVYSDKDLKKFLLNVDGKYFVENVDTSVQMNGLPRKELELIWAPVIERKNAIKPFIQTSPEDILDKKLNNKIDTMFGYTSAEMLFLISEEVNNPKLLEPFDKTFQLQLTRNRVETYYDGDEYKQLAKEIRNFYFKEDAPISNETLAEYNDLMSDLFMIYGIDKSARAHAKHSNGGKSYYYRFSVEGRLNAFKAMFKTESMSGASHGDELCYLFRCRMFEEVYANITADSLEMKTIRAVTKLWTNFAKSGNPTPNAEPIELKPLENDLVHFIDITNQGLIAALGPNKKFLDFWSDILGRHDSHVKMLKARDEL</sequence>
<keyword evidence="4" id="KW-1015">Disulfide bond</keyword>
<keyword evidence="5" id="KW-0325">Glycoprotein</keyword>
<protein>
    <recommendedName>
        <fullName evidence="6">Carboxylic ester hydrolase</fullName>
        <ecNumber evidence="6">3.1.1.-</ecNumber>
    </recommendedName>
</protein>
<keyword evidence="9" id="KW-1185">Reference proteome</keyword>
<dbReference type="SUPFAM" id="SSF53474">
    <property type="entry name" value="alpha/beta-Hydrolases"/>
    <property type="match status" value="1"/>
</dbReference>
<keyword evidence="3 6" id="KW-0378">Hydrolase</keyword>
<comment type="caution">
    <text evidence="8">The sequence shown here is derived from an EMBL/GenBank/DDBJ whole genome shotgun (WGS) entry which is preliminary data.</text>
</comment>
<gene>
    <name evidence="8" type="primary">B1_10</name>
    <name evidence="8" type="ORF">Bhyg_06604</name>
</gene>
<dbReference type="OrthoDB" id="7772501at2759"/>
<proteinExistence type="inferred from homology"/>
<feature type="non-terminal residue" evidence="8">
    <location>
        <position position="503"/>
    </location>
</feature>
<dbReference type="GO" id="GO:0052689">
    <property type="term" value="F:carboxylic ester hydrolase activity"/>
    <property type="evidence" value="ECO:0007669"/>
    <property type="project" value="UniProtKB-KW"/>
</dbReference>
<evidence type="ECO:0000256" key="5">
    <source>
        <dbReference type="ARBA" id="ARBA00023180"/>
    </source>
</evidence>